<protein>
    <submittedName>
        <fullName evidence="1">DUF1295-domain-containing protein</fullName>
    </submittedName>
</protein>
<accession>A0A317W2Q1</accession>
<dbReference type="AlphaFoldDB" id="A0A317W2Q1"/>
<dbReference type="GO" id="GO:0016020">
    <property type="term" value="C:membrane"/>
    <property type="evidence" value="ECO:0007669"/>
    <property type="project" value="TreeGrafter"/>
</dbReference>
<dbReference type="PANTHER" id="PTHR32251:SF15">
    <property type="entry name" value="3-OXO-5-ALPHA-STEROID 4-DEHYDROGENASE (DUF1295)"/>
    <property type="match status" value="1"/>
</dbReference>
<dbReference type="PANTHER" id="PTHR32251">
    <property type="entry name" value="3-OXO-5-ALPHA-STEROID 4-DEHYDROGENASE"/>
    <property type="match status" value="1"/>
</dbReference>
<dbReference type="EMBL" id="MSFK01000021">
    <property type="protein sequence ID" value="PWY80753.1"/>
    <property type="molecule type" value="Genomic_DNA"/>
</dbReference>
<gene>
    <name evidence="1" type="ORF">BO94DRAFT_536976</name>
</gene>
<dbReference type="Pfam" id="PF06966">
    <property type="entry name" value="DUF1295"/>
    <property type="match status" value="1"/>
</dbReference>
<dbReference type="Proteomes" id="UP000246702">
    <property type="component" value="Unassembled WGS sequence"/>
</dbReference>
<dbReference type="Gene3D" id="1.20.120.1630">
    <property type="match status" value="1"/>
</dbReference>
<reference evidence="1 2" key="1">
    <citation type="submission" date="2016-12" db="EMBL/GenBank/DDBJ databases">
        <title>The genomes of Aspergillus section Nigri reveals drivers in fungal speciation.</title>
        <authorList>
            <consortium name="DOE Joint Genome Institute"/>
            <person name="Vesth T.C."/>
            <person name="Nybo J."/>
            <person name="Theobald S."/>
            <person name="Brandl J."/>
            <person name="Frisvad J.C."/>
            <person name="Nielsen K.F."/>
            <person name="Lyhne E.K."/>
            <person name="Kogle M.E."/>
            <person name="Kuo A."/>
            <person name="Riley R."/>
            <person name="Clum A."/>
            <person name="Nolan M."/>
            <person name="Lipzen A."/>
            <person name="Salamov A."/>
            <person name="Henrissat B."/>
            <person name="Wiebenga A."/>
            <person name="De Vries R.P."/>
            <person name="Grigoriev I.V."/>
            <person name="Mortensen U.H."/>
            <person name="Andersen M.R."/>
            <person name="Baker S.E."/>
        </authorList>
    </citation>
    <scope>NUCLEOTIDE SEQUENCE [LARGE SCALE GENOMIC DNA]</scope>
    <source>
        <strain evidence="1 2">CBS 115572</strain>
    </source>
</reference>
<organism evidence="1 2">
    <name type="scientific">Aspergillus sclerotioniger CBS 115572</name>
    <dbReference type="NCBI Taxonomy" id="1450535"/>
    <lineage>
        <taxon>Eukaryota</taxon>
        <taxon>Fungi</taxon>
        <taxon>Dikarya</taxon>
        <taxon>Ascomycota</taxon>
        <taxon>Pezizomycotina</taxon>
        <taxon>Eurotiomycetes</taxon>
        <taxon>Eurotiomycetidae</taxon>
        <taxon>Eurotiales</taxon>
        <taxon>Aspergillaceae</taxon>
        <taxon>Aspergillus</taxon>
        <taxon>Aspergillus subgen. Circumdati</taxon>
    </lineage>
</organism>
<sequence>MNLSSSSPYGDIAHPHPRHFHHPHPHAPLHTTDIGLFKSTLLPSFTLHTTLDLAAFIASKATDRAEIKDWCWPSSQVLNAWWSAIGHQVLYHNISPQTAWSSLSWTEKVLLSAVTLWGTRLFTRVASRTITRGKDDPRYDQLKKEDPQGFWTSALLKQYLPEAAFLTLISLPFTVPFRLTSSTLALDSDVLATVRAFGVALFGAGFALEVLADAQLEKHREERTDLCRTGVWSIVRHPNYLGDTLVHISFAVLNMANNFNPIVLLGPLTNYIFLRFVGGDKQNEASQETRYRAEDPHKYEQLQAWRREKNSFWPGFTEVVNPWTWAVVGAGVVGVVVEEGIRGWISR</sequence>
<keyword evidence="2" id="KW-1185">Reference proteome</keyword>
<comment type="caution">
    <text evidence="1">The sequence shown here is derived from an EMBL/GenBank/DDBJ whole genome shotgun (WGS) entry which is preliminary data.</text>
</comment>
<dbReference type="InterPro" id="IPR010721">
    <property type="entry name" value="UstE-like"/>
</dbReference>
<name>A0A317W2Q1_9EURO</name>
<proteinExistence type="predicted"/>
<evidence type="ECO:0000313" key="2">
    <source>
        <dbReference type="Proteomes" id="UP000246702"/>
    </source>
</evidence>
<evidence type="ECO:0000313" key="1">
    <source>
        <dbReference type="EMBL" id="PWY80753.1"/>
    </source>
</evidence>
<dbReference type="GeneID" id="37114307"/>
<dbReference type="RefSeq" id="XP_025465355.1">
    <property type="nucleotide sequence ID" value="XM_025612164.1"/>
</dbReference>
<dbReference type="OrthoDB" id="67965at2759"/>